<keyword evidence="1" id="KW-0732">Signal</keyword>
<dbReference type="Proteomes" id="UP000290848">
    <property type="component" value="Unassembled WGS sequence"/>
</dbReference>
<organism evidence="2 3">
    <name type="scientific">Arcticibacter tournemirensis</name>
    <dbReference type="NCBI Taxonomy" id="699437"/>
    <lineage>
        <taxon>Bacteria</taxon>
        <taxon>Pseudomonadati</taxon>
        <taxon>Bacteroidota</taxon>
        <taxon>Sphingobacteriia</taxon>
        <taxon>Sphingobacteriales</taxon>
        <taxon>Sphingobacteriaceae</taxon>
        <taxon>Arcticibacter</taxon>
    </lineage>
</organism>
<accession>A0A4Q0MBM3</accession>
<evidence type="ECO:0000313" key="2">
    <source>
        <dbReference type="EMBL" id="RXF70711.1"/>
    </source>
</evidence>
<protein>
    <submittedName>
        <fullName evidence="2">DUF4294 domain-containing protein</fullName>
    </submittedName>
</protein>
<feature type="chain" id="PRO_5020389898" evidence="1">
    <location>
        <begin position="21"/>
        <end position="208"/>
    </location>
</feature>
<proteinExistence type="predicted"/>
<dbReference type="AlphaFoldDB" id="A0A4Q0MBM3"/>
<name>A0A4Q0MBM3_9SPHI</name>
<dbReference type="Pfam" id="PF14127">
    <property type="entry name" value="DUF4294"/>
    <property type="match status" value="1"/>
</dbReference>
<dbReference type="EMBL" id="RXOC01000004">
    <property type="protein sequence ID" value="RXF70711.1"/>
    <property type="molecule type" value="Genomic_DNA"/>
</dbReference>
<dbReference type="InterPro" id="IPR025636">
    <property type="entry name" value="DUF4294"/>
</dbReference>
<dbReference type="RefSeq" id="WP_128769016.1">
    <property type="nucleotide sequence ID" value="NZ_RXOC01000004.1"/>
</dbReference>
<comment type="caution">
    <text evidence="2">The sequence shown here is derived from an EMBL/GenBank/DDBJ whole genome shotgun (WGS) entry which is preliminary data.</text>
</comment>
<evidence type="ECO:0000256" key="1">
    <source>
        <dbReference type="SAM" id="SignalP"/>
    </source>
</evidence>
<gene>
    <name evidence="2" type="ORF">EKH83_08725</name>
</gene>
<feature type="signal peptide" evidence="1">
    <location>
        <begin position="1"/>
        <end position="20"/>
    </location>
</feature>
<sequence>MKNFPLFLFFSLFFLQFSNAQEKFDPNVKGKNDTIRVAITKDDNGEFIPWIPLADVNIRDFRIFASAEARAQYNRLRYNVLKVLPYAKFARDRYSRLHEDLALTDKRKEQKVLVKACEREIKDMFNREIKNMTVTQGEILIKLIDRETGNSSYELVKQLKGGFTAFCYQSVARVFGHNLKQKYDPQQERDIENIIQRYGYYNSPYNYY</sequence>
<reference evidence="2 3" key="1">
    <citation type="submission" date="2018-12" db="EMBL/GenBank/DDBJ databases">
        <title>The Draft Genome Sequence of the Soil Bacterium Pedobacter tournemirensis R1.</title>
        <authorList>
            <person name="He J."/>
        </authorList>
    </citation>
    <scope>NUCLEOTIDE SEQUENCE [LARGE SCALE GENOMIC DNA]</scope>
    <source>
        <strain evidence="2 3">R1</strain>
    </source>
</reference>
<evidence type="ECO:0000313" key="3">
    <source>
        <dbReference type="Proteomes" id="UP000290848"/>
    </source>
</evidence>